<dbReference type="PROSITE" id="PS50042">
    <property type="entry name" value="CNMP_BINDING_3"/>
    <property type="match status" value="1"/>
</dbReference>
<dbReference type="CDD" id="cd00092">
    <property type="entry name" value="HTH_CRP"/>
    <property type="match status" value="1"/>
</dbReference>
<gene>
    <name evidence="6" type="ORF">A9Q75_06095</name>
</gene>
<feature type="domain" description="HTH crp-type" evidence="5">
    <location>
        <begin position="180"/>
        <end position="253"/>
    </location>
</feature>
<dbReference type="SUPFAM" id="SSF46785">
    <property type="entry name" value="Winged helix' DNA-binding domain"/>
    <property type="match status" value="1"/>
</dbReference>
<dbReference type="CDD" id="cd00038">
    <property type="entry name" value="CAP_ED"/>
    <property type="match status" value="1"/>
</dbReference>
<evidence type="ECO:0000256" key="1">
    <source>
        <dbReference type="ARBA" id="ARBA00023015"/>
    </source>
</evidence>
<reference evidence="7" key="1">
    <citation type="journal article" date="2017" name="Proc. Natl. Acad. Sci. U.S.A.">
        <title>Simulation of Deepwater Horizon oil plume reveals substrate specialization within a complex community of hydrocarbon degraders.</title>
        <authorList>
            <person name="Hu P."/>
            <person name="Dubinsky E.A."/>
            <person name="Probst A.J."/>
            <person name="Wang J."/>
            <person name="Sieber C.M.K."/>
            <person name="Tom L.M."/>
            <person name="Gardinali P."/>
            <person name="Banfield J.F."/>
            <person name="Atlas R.M."/>
            <person name="Andersen G.L."/>
        </authorList>
    </citation>
    <scope>NUCLEOTIDE SEQUENCE [LARGE SCALE GENOMIC DNA]</scope>
</reference>
<dbReference type="InterPro" id="IPR014710">
    <property type="entry name" value="RmlC-like_jellyroll"/>
</dbReference>
<comment type="caution">
    <text evidence="6">The sequence shown here is derived from an EMBL/GenBank/DDBJ whole genome shotgun (WGS) entry which is preliminary data.</text>
</comment>
<dbReference type="Gene3D" id="2.60.120.10">
    <property type="entry name" value="Jelly Rolls"/>
    <property type="match status" value="1"/>
</dbReference>
<proteinExistence type="predicted"/>
<dbReference type="SMART" id="SM00419">
    <property type="entry name" value="HTH_CRP"/>
    <property type="match status" value="1"/>
</dbReference>
<dbReference type="SUPFAM" id="SSF51206">
    <property type="entry name" value="cAMP-binding domain-like"/>
    <property type="match status" value="1"/>
</dbReference>
<sequence>MTSSNKSTKKNTAQQKHPRYVDCDNCSMQAICQPIGSDNQSIDLTKNYLTRRVEVSTEQSSSQPLNQSTGATLFEQARPLTAIFAVCSGTFKLCQRNDEGIERVVGFRFPGELMGEDALFLEAYNYSAVALGDNSVCEVLVDSLSACSQLAPELQQNLIQLLTKQSYEQQQNSQAIIGKKSADCLLAAFLLNICQRNAKHSGNETEIELTISRQDIACFLGMRRETLSRLLSKFQYEQLISLNGRQLTLLSINHLKQLANQ</sequence>
<dbReference type="InterPro" id="IPR018490">
    <property type="entry name" value="cNMP-bd_dom_sf"/>
</dbReference>
<accession>A0A1Y5EMH9</accession>
<dbReference type="InterPro" id="IPR050397">
    <property type="entry name" value="Env_Response_Regulators"/>
</dbReference>
<dbReference type="PANTHER" id="PTHR24567:SF75">
    <property type="entry name" value="FUMARATE AND NITRATE REDUCTION REGULATORY PROTEIN"/>
    <property type="match status" value="1"/>
</dbReference>
<dbReference type="InterPro" id="IPR000595">
    <property type="entry name" value="cNMP-bd_dom"/>
</dbReference>
<dbReference type="InterPro" id="IPR036388">
    <property type="entry name" value="WH-like_DNA-bd_sf"/>
</dbReference>
<evidence type="ECO:0000256" key="3">
    <source>
        <dbReference type="ARBA" id="ARBA00023163"/>
    </source>
</evidence>
<dbReference type="AlphaFoldDB" id="A0A1Y5EMH9"/>
<evidence type="ECO:0008006" key="8">
    <source>
        <dbReference type="Google" id="ProtNLM"/>
    </source>
</evidence>
<name>A0A1Y5EMH9_COLPS</name>
<feature type="domain" description="Cyclic nucleotide-binding" evidence="4">
    <location>
        <begin position="70"/>
        <end position="120"/>
    </location>
</feature>
<organism evidence="6 7">
    <name type="scientific">Colwellia psychrerythraea</name>
    <name type="common">Vibrio psychroerythus</name>
    <dbReference type="NCBI Taxonomy" id="28229"/>
    <lineage>
        <taxon>Bacteria</taxon>
        <taxon>Pseudomonadati</taxon>
        <taxon>Pseudomonadota</taxon>
        <taxon>Gammaproteobacteria</taxon>
        <taxon>Alteromonadales</taxon>
        <taxon>Colwelliaceae</taxon>
        <taxon>Colwellia</taxon>
    </lineage>
</organism>
<keyword evidence="1" id="KW-0805">Transcription regulation</keyword>
<dbReference type="Gene3D" id="1.10.10.10">
    <property type="entry name" value="Winged helix-like DNA-binding domain superfamily/Winged helix DNA-binding domain"/>
    <property type="match status" value="1"/>
</dbReference>
<dbReference type="Pfam" id="PF00027">
    <property type="entry name" value="cNMP_binding"/>
    <property type="match status" value="1"/>
</dbReference>
<dbReference type="PRINTS" id="PR00034">
    <property type="entry name" value="HTHCRP"/>
</dbReference>
<keyword evidence="3" id="KW-0804">Transcription</keyword>
<protein>
    <recommendedName>
        <fullName evidence="8">Transcriptional regulator, Crp/Fnr family</fullName>
    </recommendedName>
</protein>
<dbReference type="InterPro" id="IPR012318">
    <property type="entry name" value="HTH_CRP"/>
</dbReference>
<dbReference type="GO" id="GO:0003677">
    <property type="term" value="F:DNA binding"/>
    <property type="evidence" value="ECO:0007669"/>
    <property type="project" value="UniProtKB-KW"/>
</dbReference>
<evidence type="ECO:0000256" key="2">
    <source>
        <dbReference type="ARBA" id="ARBA00023125"/>
    </source>
</evidence>
<evidence type="ECO:0000259" key="5">
    <source>
        <dbReference type="PROSITE" id="PS51063"/>
    </source>
</evidence>
<keyword evidence="2" id="KW-0238">DNA-binding</keyword>
<dbReference type="GO" id="GO:0003700">
    <property type="term" value="F:DNA-binding transcription factor activity"/>
    <property type="evidence" value="ECO:0007669"/>
    <property type="project" value="TreeGrafter"/>
</dbReference>
<dbReference type="GO" id="GO:0005829">
    <property type="term" value="C:cytosol"/>
    <property type="evidence" value="ECO:0007669"/>
    <property type="project" value="TreeGrafter"/>
</dbReference>
<dbReference type="PANTHER" id="PTHR24567">
    <property type="entry name" value="CRP FAMILY TRANSCRIPTIONAL REGULATORY PROTEIN"/>
    <property type="match status" value="1"/>
</dbReference>
<dbReference type="InterPro" id="IPR036390">
    <property type="entry name" value="WH_DNA-bd_sf"/>
</dbReference>
<evidence type="ECO:0000313" key="7">
    <source>
        <dbReference type="Proteomes" id="UP000243053"/>
    </source>
</evidence>
<dbReference type="EMBL" id="MAAF01000040">
    <property type="protein sequence ID" value="OUR82284.1"/>
    <property type="molecule type" value="Genomic_DNA"/>
</dbReference>
<dbReference type="Pfam" id="PF13545">
    <property type="entry name" value="HTH_Crp_2"/>
    <property type="match status" value="1"/>
</dbReference>
<dbReference type="Proteomes" id="UP000243053">
    <property type="component" value="Unassembled WGS sequence"/>
</dbReference>
<evidence type="ECO:0000313" key="6">
    <source>
        <dbReference type="EMBL" id="OUR82284.1"/>
    </source>
</evidence>
<dbReference type="PROSITE" id="PS51063">
    <property type="entry name" value="HTH_CRP_2"/>
    <property type="match status" value="1"/>
</dbReference>
<evidence type="ECO:0000259" key="4">
    <source>
        <dbReference type="PROSITE" id="PS50042"/>
    </source>
</evidence>